<evidence type="ECO:0000256" key="7">
    <source>
        <dbReference type="RuleBase" id="RU000471"/>
    </source>
</evidence>
<dbReference type="AlphaFoldDB" id="A0AA96HVR6"/>
<evidence type="ECO:0000256" key="8">
    <source>
        <dbReference type="RuleBase" id="RU000473"/>
    </source>
</evidence>
<dbReference type="PANTHER" id="PTHR11432:SF3">
    <property type="entry name" value="NADH-UBIQUINONE OXIDOREDUCTASE CHAIN 1"/>
    <property type="match status" value="1"/>
</dbReference>
<dbReference type="GO" id="GO:0009060">
    <property type="term" value="P:aerobic respiration"/>
    <property type="evidence" value="ECO:0007669"/>
    <property type="project" value="TreeGrafter"/>
</dbReference>
<protein>
    <recommendedName>
        <fullName evidence="3 8">NADH-ubiquinone oxidoreductase chain 1</fullName>
        <ecNumber evidence="8">7.1.1.2</ecNumber>
    </recommendedName>
</protein>
<comment type="similarity">
    <text evidence="2 7">Belongs to the complex I subunit 1 family.</text>
</comment>
<accession>A0AA96HVR6</accession>
<evidence type="ECO:0000256" key="5">
    <source>
        <dbReference type="ARBA" id="ARBA00022989"/>
    </source>
</evidence>
<keyword evidence="5 9" id="KW-1133">Transmembrane helix</keyword>
<proteinExistence type="inferred from homology"/>
<evidence type="ECO:0000256" key="3">
    <source>
        <dbReference type="ARBA" id="ARBA00021009"/>
    </source>
</evidence>
<dbReference type="PROSITE" id="PS00668">
    <property type="entry name" value="COMPLEX1_ND1_2"/>
    <property type="match status" value="1"/>
</dbReference>
<dbReference type="EMBL" id="MZ888771">
    <property type="protein sequence ID" value="WNO18534.1"/>
    <property type="molecule type" value="Genomic_DNA"/>
</dbReference>
<keyword evidence="8" id="KW-0830">Ubiquinone</keyword>
<comment type="catalytic activity">
    <reaction evidence="8">
        <text>a ubiquinone + NADH + 5 H(+)(in) = a ubiquinol + NAD(+) + 4 H(+)(out)</text>
        <dbReference type="Rhea" id="RHEA:29091"/>
        <dbReference type="Rhea" id="RHEA-COMP:9565"/>
        <dbReference type="Rhea" id="RHEA-COMP:9566"/>
        <dbReference type="ChEBI" id="CHEBI:15378"/>
        <dbReference type="ChEBI" id="CHEBI:16389"/>
        <dbReference type="ChEBI" id="CHEBI:17976"/>
        <dbReference type="ChEBI" id="CHEBI:57540"/>
        <dbReference type="ChEBI" id="CHEBI:57945"/>
        <dbReference type="EC" id="7.1.1.2"/>
    </reaction>
</comment>
<dbReference type="InterPro" id="IPR018086">
    <property type="entry name" value="NADH_UbQ_OxRdtase_su1_CS"/>
</dbReference>
<dbReference type="GO" id="GO:0008137">
    <property type="term" value="F:NADH dehydrogenase (ubiquinone) activity"/>
    <property type="evidence" value="ECO:0007669"/>
    <property type="project" value="UniProtKB-EC"/>
</dbReference>
<evidence type="ECO:0000256" key="2">
    <source>
        <dbReference type="ARBA" id="ARBA00010535"/>
    </source>
</evidence>
<feature type="transmembrane region" description="Helical" evidence="9">
    <location>
        <begin position="142"/>
        <end position="164"/>
    </location>
</feature>
<feature type="transmembrane region" description="Helical" evidence="9">
    <location>
        <begin position="285"/>
        <end position="307"/>
    </location>
</feature>
<reference evidence="10" key="1">
    <citation type="submission" date="2021-08" db="EMBL/GenBank/DDBJ databases">
        <title>Nearest vent, dearest friend: biodiversity of Tiancheng vent field reveals cross-ridge similarities in the Indian Ocean.</title>
        <authorList>
            <person name="Qi Y."/>
        </authorList>
    </citation>
    <scope>NUCLEOTIDE SEQUENCE</scope>
</reference>
<evidence type="ECO:0000256" key="9">
    <source>
        <dbReference type="SAM" id="Phobius"/>
    </source>
</evidence>
<gene>
    <name evidence="10" type="primary">ND1</name>
</gene>
<keyword evidence="8 10" id="KW-0496">Mitochondrion</keyword>
<keyword evidence="7" id="KW-0520">NAD</keyword>
<feature type="transmembrane region" description="Helical" evidence="9">
    <location>
        <begin position="99"/>
        <end position="121"/>
    </location>
</feature>
<evidence type="ECO:0000256" key="6">
    <source>
        <dbReference type="ARBA" id="ARBA00023136"/>
    </source>
</evidence>
<dbReference type="PROSITE" id="PS00667">
    <property type="entry name" value="COMPLEX1_ND1_1"/>
    <property type="match status" value="1"/>
</dbReference>
<feature type="transmembrane region" description="Helical" evidence="9">
    <location>
        <begin position="6"/>
        <end position="25"/>
    </location>
</feature>
<dbReference type="GO" id="GO:0003954">
    <property type="term" value="F:NADH dehydrogenase activity"/>
    <property type="evidence" value="ECO:0007669"/>
    <property type="project" value="TreeGrafter"/>
</dbReference>
<feature type="transmembrane region" description="Helical" evidence="9">
    <location>
        <begin position="170"/>
        <end position="188"/>
    </location>
</feature>
<organism evidence="10">
    <name type="scientific">Eulepetopsis sp</name>
    <dbReference type="NCBI Taxonomy" id="3071118"/>
    <lineage>
        <taxon>Eukaryota</taxon>
        <taxon>Metazoa</taxon>
        <taxon>Spiralia</taxon>
        <taxon>Lophotrochozoa</taxon>
        <taxon>Mollusca</taxon>
        <taxon>Gastropoda</taxon>
        <taxon>Patellogastropoda</taxon>
        <taxon>Lottioidea</taxon>
        <taxon>Neolepetopsidae</taxon>
        <taxon>Eulepetopsis</taxon>
    </lineage>
</organism>
<feature type="transmembrane region" description="Helical" evidence="9">
    <location>
        <begin position="257"/>
        <end position="273"/>
    </location>
</feature>
<sequence length="313" mass="35217">MNSFLITSIISFISIMIAVAFFTLLERKTLSYMQMRKGPNKVSIGGLPQPMADAIKLFTKQSLTPSVANQPPFLIAPAMSLMIALMLWQTFPMKNTQSFLVWGTLLFLCLSALNVYGTLIAGWSSNSKYALIGALRAVAQTISYEVSMSLIILSILFISYSFSLNYTMETFMYIWSLLLMAPMAMIWFSSCAAETNRAPFDFAEGESELVSGFNIEYGGAGFALIFLAEYANIILMSMITATLFIGGMYTITIQSELLYSVKITLLCFTFIWIRATYPRFRYDRLMYLTWKGFLPTSLTALTLIIIIQMNLFI</sequence>
<evidence type="ECO:0000256" key="1">
    <source>
        <dbReference type="ARBA" id="ARBA00004141"/>
    </source>
</evidence>
<dbReference type="HAMAP" id="MF_01350">
    <property type="entry name" value="NDH1_NuoH"/>
    <property type="match status" value="1"/>
</dbReference>
<comment type="subcellular location">
    <subcellularLocation>
        <location evidence="1">Membrane</location>
        <topology evidence="1">Multi-pass membrane protein</topology>
    </subcellularLocation>
    <subcellularLocation>
        <location evidence="7">Mitochondrion inner membrane</location>
        <topology evidence="7">Multi-pass membrane protein</topology>
    </subcellularLocation>
</comment>
<dbReference type="Pfam" id="PF00146">
    <property type="entry name" value="NADHdh"/>
    <property type="match status" value="1"/>
</dbReference>
<geneLocation type="mitochondrion" evidence="10"/>
<dbReference type="InterPro" id="IPR001694">
    <property type="entry name" value="NADH_UbQ_OxRdtase_su1/FPO"/>
</dbReference>
<feature type="transmembrane region" description="Helical" evidence="9">
    <location>
        <begin position="230"/>
        <end position="251"/>
    </location>
</feature>
<name>A0AA96HVR6_9GAST</name>
<dbReference type="EC" id="7.1.1.2" evidence="8"/>
<dbReference type="PANTHER" id="PTHR11432">
    <property type="entry name" value="NADH DEHYDROGENASE SUBUNIT 1"/>
    <property type="match status" value="1"/>
</dbReference>
<dbReference type="GO" id="GO:0005743">
    <property type="term" value="C:mitochondrial inner membrane"/>
    <property type="evidence" value="ECO:0007669"/>
    <property type="project" value="UniProtKB-SubCell"/>
</dbReference>
<keyword evidence="4 7" id="KW-0812">Transmembrane</keyword>
<evidence type="ECO:0000256" key="4">
    <source>
        <dbReference type="ARBA" id="ARBA00022692"/>
    </source>
</evidence>
<evidence type="ECO:0000313" key="10">
    <source>
        <dbReference type="EMBL" id="WNO18534.1"/>
    </source>
</evidence>
<keyword evidence="6 9" id="KW-0472">Membrane</keyword>